<reference evidence="1 2" key="1">
    <citation type="journal article" date="2021" name="Hortic Res">
        <title>High-quality reference genome and annotation aids understanding of berry development for evergreen blueberry (Vaccinium darrowii).</title>
        <authorList>
            <person name="Yu J."/>
            <person name="Hulse-Kemp A.M."/>
            <person name="Babiker E."/>
            <person name="Staton M."/>
        </authorList>
    </citation>
    <scope>NUCLEOTIDE SEQUENCE [LARGE SCALE GENOMIC DNA]</scope>
    <source>
        <strain evidence="2">cv. NJ 8807/NJ 8810</strain>
        <tissue evidence="1">Young leaf</tissue>
    </source>
</reference>
<dbReference type="EMBL" id="CM037154">
    <property type="protein sequence ID" value="KAH7860470.1"/>
    <property type="molecule type" value="Genomic_DNA"/>
</dbReference>
<organism evidence="1 2">
    <name type="scientific">Vaccinium darrowii</name>
    <dbReference type="NCBI Taxonomy" id="229202"/>
    <lineage>
        <taxon>Eukaryota</taxon>
        <taxon>Viridiplantae</taxon>
        <taxon>Streptophyta</taxon>
        <taxon>Embryophyta</taxon>
        <taxon>Tracheophyta</taxon>
        <taxon>Spermatophyta</taxon>
        <taxon>Magnoliopsida</taxon>
        <taxon>eudicotyledons</taxon>
        <taxon>Gunneridae</taxon>
        <taxon>Pentapetalae</taxon>
        <taxon>asterids</taxon>
        <taxon>Ericales</taxon>
        <taxon>Ericaceae</taxon>
        <taxon>Vaccinioideae</taxon>
        <taxon>Vaccinieae</taxon>
        <taxon>Vaccinium</taxon>
    </lineage>
</organism>
<gene>
    <name evidence="1" type="ORF">Vadar_013804</name>
</gene>
<accession>A0ACB7Z3J2</accession>
<protein>
    <submittedName>
        <fullName evidence="1">Uncharacterized protein</fullName>
    </submittedName>
</protein>
<comment type="caution">
    <text evidence="1">The sequence shown here is derived from an EMBL/GenBank/DDBJ whole genome shotgun (WGS) entry which is preliminary data.</text>
</comment>
<keyword evidence="2" id="KW-1185">Reference proteome</keyword>
<sequence length="481" mass="55078">MMTKKRSRTRTLKRTRCHQPAAAIGHDSYNCRTNSQQEAPEKVEVEYVVEKVELFGSLYNEFAKIFEKFSSIKETIECDQEKNNDDLNKNNDKDNDDSEQDAKQIVDEVGIGLSHKKKKADRRMKLCELKQICRRPDLVEVWDATAPGPKLLVFLKSYRNSVPVPRHWSHKRKYMQGKRGIEKQPFQLPDFIAATGISKIREGYIEKEKLKQKQHEKMMHPKMGRTDIDYQVLHDAFFKYQTKPNMTAHGDIYYEGKEFEVVLTREMKHGMLSQLLKEALGMTESGTPPPWLLGMQRHGPPPSYPHLKFPGVNAPIPLGASYGYHPGGWGKPPVDEYGHPLYGDVYGVQQSNQEEELVGNTKHWGDLEEEEDGEEVVEQNGEEEQTEEGESEADIQSFGVETPDVIDLRKRPRTDPEKYLYRVLEKKKESIAPGTILGTPHVYVISGSGTQDKTAAEGIDYSLKRRKSDSVDVTLQPEDWK</sequence>
<dbReference type="Proteomes" id="UP000828048">
    <property type="component" value="Chromosome 4"/>
</dbReference>
<proteinExistence type="predicted"/>
<evidence type="ECO:0000313" key="1">
    <source>
        <dbReference type="EMBL" id="KAH7860470.1"/>
    </source>
</evidence>
<name>A0ACB7Z3J2_9ERIC</name>
<evidence type="ECO:0000313" key="2">
    <source>
        <dbReference type="Proteomes" id="UP000828048"/>
    </source>
</evidence>